<dbReference type="PROSITE" id="PS50977">
    <property type="entry name" value="HTH_TETR_2"/>
    <property type="match status" value="1"/>
</dbReference>
<evidence type="ECO:0000256" key="2">
    <source>
        <dbReference type="ARBA" id="ARBA00023125"/>
    </source>
</evidence>
<sequence>MLLSKDEIIKAEVLQEAGKLFRHFGLNKTTMEDIARAVGKGKSTLYYYYKSKEEIFDAVMRHEKDAIFKRIQEAVALQPTATAKMEAYVRVKFREISKITVLYQVVVREVQNCNEIERNIRKGFDSVETDIVKSILQYGIVTGEFSKLKQSELDLLAFTLVSSQRGVEIASIIGNRLDELEAQIDWYMEVLFNGIKNL</sequence>
<dbReference type="InterPro" id="IPR009057">
    <property type="entry name" value="Homeodomain-like_sf"/>
</dbReference>
<dbReference type="OrthoDB" id="9789566at2"/>
<keyword evidence="2 4" id="KW-0238">DNA-binding</keyword>
<dbReference type="GO" id="GO:0003677">
    <property type="term" value="F:DNA binding"/>
    <property type="evidence" value="ECO:0007669"/>
    <property type="project" value="UniProtKB-UniRule"/>
</dbReference>
<evidence type="ECO:0000256" key="4">
    <source>
        <dbReference type="PROSITE-ProRule" id="PRU00335"/>
    </source>
</evidence>
<keyword evidence="7" id="KW-1185">Reference proteome</keyword>
<evidence type="ECO:0000256" key="1">
    <source>
        <dbReference type="ARBA" id="ARBA00023015"/>
    </source>
</evidence>
<name>A0A173MM60_9BACT</name>
<dbReference type="STRING" id="477680.SAMN05421788_101178"/>
<dbReference type="InterPro" id="IPR001647">
    <property type="entry name" value="HTH_TetR"/>
</dbReference>
<dbReference type="Pfam" id="PF00440">
    <property type="entry name" value="TetR_N"/>
    <property type="match status" value="1"/>
</dbReference>
<dbReference type="PRINTS" id="PR00455">
    <property type="entry name" value="HTHTETR"/>
</dbReference>
<gene>
    <name evidence="6" type="ORF">SAMN05421788_101178</name>
</gene>
<evidence type="ECO:0000313" key="7">
    <source>
        <dbReference type="Proteomes" id="UP000186917"/>
    </source>
</evidence>
<dbReference type="EMBL" id="FTOR01000001">
    <property type="protein sequence ID" value="SIS60628.1"/>
    <property type="molecule type" value="Genomic_DNA"/>
</dbReference>
<reference evidence="7" key="1">
    <citation type="submission" date="2017-01" db="EMBL/GenBank/DDBJ databases">
        <authorList>
            <person name="Varghese N."/>
            <person name="Submissions S."/>
        </authorList>
    </citation>
    <scope>NUCLEOTIDE SEQUENCE [LARGE SCALE GENOMIC DNA]</scope>
    <source>
        <strain evidence="7">DSM 21054</strain>
    </source>
</reference>
<dbReference type="KEGG" id="fln:FLA_4769"/>
<dbReference type="AlphaFoldDB" id="A0A173MM60"/>
<evidence type="ECO:0000256" key="3">
    <source>
        <dbReference type="ARBA" id="ARBA00023163"/>
    </source>
</evidence>
<keyword evidence="3" id="KW-0804">Transcription</keyword>
<accession>A0A173MM60</accession>
<dbReference type="InterPro" id="IPR036271">
    <property type="entry name" value="Tet_transcr_reg_TetR-rel_C_sf"/>
</dbReference>
<keyword evidence="1" id="KW-0805">Transcription regulation</keyword>
<dbReference type="PANTHER" id="PTHR47506">
    <property type="entry name" value="TRANSCRIPTIONAL REGULATORY PROTEIN"/>
    <property type="match status" value="1"/>
</dbReference>
<proteinExistence type="predicted"/>
<protein>
    <submittedName>
        <fullName evidence="6">Transcriptional regulator, TetR family</fullName>
    </submittedName>
</protein>
<evidence type="ECO:0000259" key="5">
    <source>
        <dbReference type="PROSITE" id="PS50977"/>
    </source>
</evidence>
<feature type="domain" description="HTH tetR-type" evidence="5">
    <location>
        <begin position="7"/>
        <end position="67"/>
    </location>
</feature>
<dbReference type="RefSeq" id="WP_076374765.1">
    <property type="nucleotide sequence ID" value="NZ_AP017422.1"/>
</dbReference>
<dbReference type="SUPFAM" id="SSF48498">
    <property type="entry name" value="Tetracyclin repressor-like, C-terminal domain"/>
    <property type="match status" value="1"/>
</dbReference>
<feature type="DNA-binding region" description="H-T-H motif" evidence="4">
    <location>
        <begin position="30"/>
        <end position="49"/>
    </location>
</feature>
<dbReference type="Proteomes" id="UP000186917">
    <property type="component" value="Unassembled WGS sequence"/>
</dbReference>
<dbReference type="Gene3D" id="1.10.10.60">
    <property type="entry name" value="Homeodomain-like"/>
    <property type="match status" value="1"/>
</dbReference>
<dbReference type="PANTHER" id="PTHR47506:SF3">
    <property type="entry name" value="HTH-TYPE TRANSCRIPTIONAL REGULATOR LMRA"/>
    <property type="match status" value="1"/>
</dbReference>
<organism evidence="6 7">
    <name type="scientific">Filimonas lacunae</name>
    <dbReference type="NCBI Taxonomy" id="477680"/>
    <lineage>
        <taxon>Bacteria</taxon>
        <taxon>Pseudomonadati</taxon>
        <taxon>Bacteroidota</taxon>
        <taxon>Chitinophagia</taxon>
        <taxon>Chitinophagales</taxon>
        <taxon>Chitinophagaceae</taxon>
        <taxon>Filimonas</taxon>
    </lineage>
</organism>
<dbReference type="Gene3D" id="1.10.357.10">
    <property type="entry name" value="Tetracycline Repressor, domain 2"/>
    <property type="match status" value="1"/>
</dbReference>
<dbReference type="SUPFAM" id="SSF46689">
    <property type="entry name" value="Homeodomain-like"/>
    <property type="match status" value="1"/>
</dbReference>
<evidence type="ECO:0000313" key="6">
    <source>
        <dbReference type="EMBL" id="SIS60628.1"/>
    </source>
</evidence>